<organism evidence="2 3">
    <name type="scientific">Succinatimonas hippei (strain DSM 22608 / JCM 16073 / KCTC 15190 / YIT 12066)</name>
    <dbReference type="NCBI Taxonomy" id="762983"/>
    <lineage>
        <taxon>Bacteria</taxon>
        <taxon>Pseudomonadati</taxon>
        <taxon>Pseudomonadota</taxon>
        <taxon>Gammaproteobacteria</taxon>
        <taxon>Aeromonadales</taxon>
        <taxon>Succinivibrionaceae</taxon>
        <taxon>Succinatimonas</taxon>
    </lineage>
</organism>
<dbReference type="OrthoDB" id="9806665at2"/>
<dbReference type="AlphaFoldDB" id="E8LH87"/>
<reference evidence="2 3" key="1">
    <citation type="submission" date="2011-01" db="EMBL/GenBank/DDBJ databases">
        <authorList>
            <person name="Weinstock G."/>
            <person name="Sodergren E."/>
            <person name="Clifton S."/>
            <person name="Fulton L."/>
            <person name="Fulton B."/>
            <person name="Courtney L."/>
            <person name="Fronick C."/>
            <person name="Harrison M."/>
            <person name="Strong C."/>
            <person name="Farmer C."/>
            <person name="Delahaunty K."/>
            <person name="Markovic C."/>
            <person name="Hall O."/>
            <person name="Minx P."/>
            <person name="Tomlinson C."/>
            <person name="Mitreva M."/>
            <person name="Hou S."/>
            <person name="Chen J."/>
            <person name="Wollam A."/>
            <person name="Pepin K.H."/>
            <person name="Johnson M."/>
            <person name="Bhonagiri V."/>
            <person name="Zhang X."/>
            <person name="Suruliraj S."/>
            <person name="Warren W."/>
            <person name="Chinwalla A."/>
            <person name="Mardis E.R."/>
            <person name="Wilson R.K."/>
        </authorList>
    </citation>
    <scope>NUCLEOTIDE SEQUENCE [LARGE SCALE GENOMIC DNA]</scope>
    <source>
        <strain evidence="3">DSM 22608 / JCM 16073 / KCTC 15190 / YIT 12066</strain>
    </source>
</reference>
<evidence type="ECO:0000313" key="3">
    <source>
        <dbReference type="Proteomes" id="UP000018458"/>
    </source>
</evidence>
<dbReference type="HOGENOM" id="CLU_089905_1_0_6"/>
<keyword evidence="1" id="KW-1133">Transmembrane helix</keyword>
<dbReference type="STRING" id="762983.HMPREF9444_00045"/>
<dbReference type="Pfam" id="PF02325">
    <property type="entry name" value="CCB3_YggT"/>
    <property type="match status" value="1"/>
</dbReference>
<evidence type="ECO:0000313" key="2">
    <source>
        <dbReference type="EMBL" id="EFY08137.1"/>
    </source>
</evidence>
<feature type="transmembrane region" description="Helical" evidence="1">
    <location>
        <begin position="60"/>
        <end position="82"/>
    </location>
</feature>
<accession>E8LH87</accession>
<comment type="caution">
    <text evidence="2">The sequence shown here is derived from an EMBL/GenBank/DDBJ whole genome shotgun (WGS) entry which is preliminary data.</text>
</comment>
<dbReference type="eggNOG" id="COG0762">
    <property type="taxonomic scope" value="Bacteria"/>
</dbReference>
<proteinExistence type="predicted"/>
<evidence type="ECO:0000256" key="1">
    <source>
        <dbReference type="SAM" id="Phobius"/>
    </source>
</evidence>
<gene>
    <name evidence="2" type="ORF">HMPREF9444_00045</name>
</gene>
<name>E8LH87_SUCHY</name>
<keyword evidence="1" id="KW-0472">Membrane</keyword>
<sequence length="180" mass="20273">MSTFSLILLVVQAFTMLFLLRFLLQSSSADYYHPLTQSVLKLTNPICNIDFIRRLHIKNFFVGGIVVAFVLDLVFWVGLCLITNILPIKIGLLMSVLTCVKCFGYLMLMILIVQALCSWLPSTRSISYLMYQMSAPLVAPVQKLIPPIGVIDISLMIVVLVIFALDSFLGSIFAPFWYII</sequence>
<dbReference type="GO" id="GO:0016020">
    <property type="term" value="C:membrane"/>
    <property type="evidence" value="ECO:0007669"/>
    <property type="project" value="InterPro"/>
</dbReference>
<keyword evidence="1" id="KW-0812">Transmembrane</keyword>
<dbReference type="RefSeq" id="WP_009142275.1">
    <property type="nucleotide sequence ID" value="NZ_GL830940.1"/>
</dbReference>
<dbReference type="Proteomes" id="UP000018458">
    <property type="component" value="Unassembled WGS sequence"/>
</dbReference>
<keyword evidence="3" id="KW-1185">Reference proteome</keyword>
<dbReference type="InterPro" id="IPR003425">
    <property type="entry name" value="CCB3/YggT"/>
</dbReference>
<protein>
    <submittedName>
        <fullName evidence="2">YGGT family protein</fullName>
    </submittedName>
</protein>
<dbReference type="EMBL" id="AEVO01000002">
    <property type="protein sequence ID" value="EFY08137.1"/>
    <property type="molecule type" value="Genomic_DNA"/>
</dbReference>
<feature type="transmembrane region" description="Helical" evidence="1">
    <location>
        <begin position="153"/>
        <end position="179"/>
    </location>
</feature>